<feature type="compositionally biased region" description="Polar residues" evidence="5">
    <location>
        <begin position="200"/>
        <end position="216"/>
    </location>
</feature>
<dbReference type="Proteomes" id="UP001415857">
    <property type="component" value="Unassembled WGS sequence"/>
</dbReference>
<gene>
    <name evidence="7" type="ORF">L1049_004138</name>
</gene>
<evidence type="ECO:0000256" key="3">
    <source>
        <dbReference type="ARBA" id="ARBA00022771"/>
    </source>
</evidence>
<dbReference type="AlphaFoldDB" id="A0AAP0WVU1"/>
<keyword evidence="2" id="KW-0479">Metal-binding</keyword>
<evidence type="ECO:0000256" key="4">
    <source>
        <dbReference type="PROSITE-ProRule" id="PRU01131"/>
    </source>
</evidence>
<reference evidence="7 8" key="1">
    <citation type="journal article" date="2024" name="Plant J.">
        <title>Genome sequences and population genomics reveal climatic adaptation and genomic divergence between two closely related sweetgum species.</title>
        <authorList>
            <person name="Xu W.Q."/>
            <person name="Ren C.Q."/>
            <person name="Zhang X.Y."/>
            <person name="Comes H.P."/>
            <person name="Liu X.H."/>
            <person name="Li Y.G."/>
            <person name="Kettle C.J."/>
            <person name="Jalonen R."/>
            <person name="Gaisberger H."/>
            <person name="Ma Y.Z."/>
            <person name="Qiu Y.X."/>
        </authorList>
    </citation>
    <scope>NUCLEOTIDE SEQUENCE [LARGE SCALE GENOMIC DNA]</scope>
    <source>
        <strain evidence="7">Hangzhou</strain>
    </source>
</reference>
<evidence type="ECO:0000259" key="6">
    <source>
        <dbReference type="PROSITE" id="PS51795"/>
    </source>
</evidence>
<dbReference type="GO" id="GO:0008270">
    <property type="term" value="F:zinc ion binding"/>
    <property type="evidence" value="ECO:0007669"/>
    <property type="project" value="UniProtKB-KW"/>
</dbReference>
<evidence type="ECO:0000313" key="7">
    <source>
        <dbReference type="EMBL" id="KAK9281242.1"/>
    </source>
</evidence>
<comment type="similarity">
    <text evidence="1">Belongs to the FLZ family.</text>
</comment>
<name>A0AAP0WVU1_LIQFO</name>
<keyword evidence="3" id="KW-0862">Zinc</keyword>
<feature type="region of interest" description="Disordered" evidence="5">
    <location>
        <begin position="177"/>
        <end position="230"/>
    </location>
</feature>
<feature type="zinc finger region" description="FLZ-type" evidence="4">
    <location>
        <begin position="322"/>
        <end position="366"/>
    </location>
</feature>
<protein>
    <recommendedName>
        <fullName evidence="6">FLZ-type domain-containing protein</fullName>
    </recommendedName>
</protein>
<comment type="caution">
    <text evidence="7">The sequence shown here is derived from an EMBL/GenBank/DDBJ whole genome shotgun (WGS) entry which is preliminary data.</text>
</comment>
<dbReference type="PANTHER" id="PTHR46868:SF4">
    <property type="entry name" value="FLZ-TYPE DOMAIN-CONTAINING PROTEIN"/>
    <property type="match status" value="1"/>
</dbReference>
<dbReference type="Pfam" id="PF04570">
    <property type="entry name" value="zf-FLZ"/>
    <property type="match status" value="1"/>
</dbReference>
<sequence>MGNLIADFFSDSFFQSDTFAQRHKGSSSFSITGFFDGFSSKALSHSYSLRSPKLPLDFRLFSNLSNPFSSRSSRSSSQNGAQKKWDDSKVGLSIIYSLFEETNLSGEVLDSSKSNNVVFGTSSPSNHCHESTNSIVNPKSLPRNNSNLIYSWTKSSTSQLSSSKVVFGIGGVPLETEPSRKIASDSGGSSSSPNGLIQYPNLSSKNNFLDNRNTVTDPPPISGEGTQLNKNSLDSNPNVISIPISSSHGFVGSLSAHEIEFSEDYTCIISHGPTPKKTHIFGDHILECHTNELNNFDKMQEQGIKMPQLARCLVDSTSYPSDFLSFCYSCKKKLKEGNDIYIYRGDRAFCSLECRSEEILGEEEMERTVNNSSKSSPESSYCEGLFTVDLPVAT</sequence>
<keyword evidence="3" id="KW-0863">Zinc-finger</keyword>
<dbReference type="PANTHER" id="PTHR46868">
    <property type="entry name" value="FCS-LIKE ZINC FINGER 11"/>
    <property type="match status" value="1"/>
</dbReference>
<accession>A0AAP0WVU1</accession>
<evidence type="ECO:0000256" key="5">
    <source>
        <dbReference type="SAM" id="MobiDB-lite"/>
    </source>
</evidence>
<dbReference type="InterPro" id="IPR007650">
    <property type="entry name" value="Zf-FLZ_dom"/>
</dbReference>
<organism evidence="7 8">
    <name type="scientific">Liquidambar formosana</name>
    <name type="common">Formosan gum</name>
    <dbReference type="NCBI Taxonomy" id="63359"/>
    <lineage>
        <taxon>Eukaryota</taxon>
        <taxon>Viridiplantae</taxon>
        <taxon>Streptophyta</taxon>
        <taxon>Embryophyta</taxon>
        <taxon>Tracheophyta</taxon>
        <taxon>Spermatophyta</taxon>
        <taxon>Magnoliopsida</taxon>
        <taxon>eudicotyledons</taxon>
        <taxon>Gunneridae</taxon>
        <taxon>Pentapetalae</taxon>
        <taxon>Saxifragales</taxon>
        <taxon>Altingiaceae</taxon>
        <taxon>Liquidambar</taxon>
    </lineage>
</organism>
<evidence type="ECO:0000256" key="1">
    <source>
        <dbReference type="ARBA" id="ARBA00009374"/>
    </source>
</evidence>
<proteinExistence type="inferred from homology"/>
<dbReference type="EMBL" id="JBBPBK010000007">
    <property type="protein sequence ID" value="KAK9281242.1"/>
    <property type="molecule type" value="Genomic_DNA"/>
</dbReference>
<evidence type="ECO:0000313" key="8">
    <source>
        <dbReference type="Proteomes" id="UP001415857"/>
    </source>
</evidence>
<dbReference type="PROSITE" id="PS51795">
    <property type="entry name" value="ZF_FLZ"/>
    <property type="match status" value="1"/>
</dbReference>
<evidence type="ECO:0000256" key="2">
    <source>
        <dbReference type="ARBA" id="ARBA00022723"/>
    </source>
</evidence>
<feature type="domain" description="FLZ-type" evidence="6">
    <location>
        <begin position="322"/>
        <end position="366"/>
    </location>
</feature>
<dbReference type="InterPro" id="IPR044585">
    <property type="entry name" value="FLZ10/11"/>
</dbReference>
<keyword evidence="8" id="KW-1185">Reference proteome</keyword>